<comment type="cofactor">
    <cofactor evidence="1">
        <name>Zn(2+)</name>
        <dbReference type="ChEBI" id="CHEBI:29105"/>
    </cofactor>
</comment>
<accession>A0A9Q1QCB7</accession>
<keyword evidence="5" id="KW-0378">Hydrolase</keyword>
<dbReference type="InterPro" id="IPR054734">
    <property type="entry name" value="PqqF-like_C_4"/>
</dbReference>
<dbReference type="Gene3D" id="3.30.830.10">
    <property type="entry name" value="Metalloenzyme, LuxS/M16 peptidase-like"/>
    <property type="match status" value="3"/>
</dbReference>
<evidence type="ECO:0000256" key="7">
    <source>
        <dbReference type="ARBA" id="ARBA00023049"/>
    </source>
</evidence>
<feature type="domain" description="Coenzyme PQQ synthesis protein F-like C-terminal lobe" evidence="9">
    <location>
        <begin position="463"/>
        <end position="555"/>
    </location>
</feature>
<gene>
    <name evidence="10" type="ORF">Cgig2_025885</name>
</gene>
<dbReference type="GO" id="GO:0005739">
    <property type="term" value="C:mitochondrion"/>
    <property type="evidence" value="ECO:0007669"/>
    <property type="project" value="TreeGrafter"/>
</dbReference>
<dbReference type="GO" id="GO:0051603">
    <property type="term" value="P:proteolysis involved in protein catabolic process"/>
    <property type="evidence" value="ECO:0007669"/>
    <property type="project" value="TreeGrafter"/>
</dbReference>
<dbReference type="InterPro" id="IPR011249">
    <property type="entry name" value="Metalloenz_LuxS/M16"/>
</dbReference>
<keyword evidence="7" id="KW-0482">Metalloprotease</keyword>
<evidence type="ECO:0000313" key="10">
    <source>
        <dbReference type="EMBL" id="KAJ8437038.1"/>
    </source>
</evidence>
<protein>
    <recommendedName>
        <fullName evidence="12">Insulin-degrading enzyme-like 1, peroxisomal</fullName>
    </recommendedName>
</protein>
<evidence type="ECO:0000256" key="5">
    <source>
        <dbReference type="ARBA" id="ARBA00022801"/>
    </source>
</evidence>
<dbReference type="GO" id="GO:0046872">
    <property type="term" value="F:metal ion binding"/>
    <property type="evidence" value="ECO:0007669"/>
    <property type="project" value="UniProtKB-KW"/>
</dbReference>
<evidence type="ECO:0000259" key="8">
    <source>
        <dbReference type="Pfam" id="PF16187"/>
    </source>
</evidence>
<comment type="similarity">
    <text evidence="2">Belongs to the peptidase M16 family.</text>
</comment>
<dbReference type="GO" id="GO:0005829">
    <property type="term" value="C:cytosol"/>
    <property type="evidence" value="ECO:0007669"/>
    <property type="project" value="TreeGrafter"/>
</dbReference>
<dbReference type="OrthoDB" id="952271at2759"/>
<evidence type="ECO:0000256" key="4">
    <source>
        <dbReference type="ARBA" id="ARBA00022723"/>
    </source>
</evidence>
<dbReference type="FunFam" id="3.30.830.10:FF:000003">
    <property type="entry name" value="Insulin-degrading enzyme"/>
    <property type="match status" value="1"/>
</dbReference>
<dbReference type="SUPFAM" id="SSF63411">
    <property type="entry name" value="LuxS/MPP-like metallohydrolase"/>
    <property type="match status" value="3"/>
</dbReference>
<dbReference type="Proteomes" id="UP001153076">
    <property type="component" value="Unassembled WGS sequence"/>
</dbReference>
<dbReference type="PANTHER" id="PTHR43690:SF18">
    <property type="entry name" value="INSULIN-DEGRADING ENZYME-RELATED"/>
    <property type="match status" value="1"/>
</dbReference>
<organism evidence="10 11">
    <name type="scientific">Carnegiea gigantea</name>
    <dbReference type="NCBI Taxonomy" id="171969"/>
    <lineage>
        <taxon>Eukaryota</taxon>
        <taxon>Viridiplantae</taxon>
        <taxon>Streptophyta</taxon>
        <taxon>Embryophyta</taxon>
        <taxon>Tracheophyta</taxon>
        <taxon>Spermatophyta</taxon>
        <taxon>Magnoliopsida</taxon>
        <taxon>eudicotyledons</taxon>
        <taxon>Gunneridae</taxon>
        <taxon>Pentapetalae</taxon>
        <taxon>Caryophyllales</taxon>
        <taxon>Cactineae</taxon>
        <taxon>Cactaceae</taxon>
        <taxon>Cactoideae</taxon>
        <taxon>Echinocereeae</taxon>
        <taxon>Carnegiea</taxon>
    </lineage>
</organism>
<evidence type="ECO:0000256" key="1">
    <source>
        <dbReference type="ARBA" id="ARBA00001947"/>
    </source>
</evidence>
<dbReference type="Pfam" id="PF16187">
    <property type="entry name" value="Peptidase_M16_M"/>
    <property type="match status" value="1"/>
</dbReference>
<dbReference type="InterPro" id="IPR032632">
    <property type="entry name" value="Peptidase_M16_M"/>
</dbReference>
<keyword evidence="4" id="KW-0479">Metal-binding</keyword>
<dbReference type="PANTHER" id="PTHR43690">
    <property type="entry name" value="NARDILYSIN"/>
    <property type="match status" value="1"/>
</dbReference>
<dbReference type="Pfam" id="PF22456">
    <property type="entry name" value="PqqF-like_C_4"/>
    <property type="match status" value="1"/>
</dbReference>
<evidence type="ECO:0000256" key="2">
    <source>
        <dbReference type="ARBA" id="ARBA00007261"/>
    </source>
</evidence>
<evidence type="ECO:0000256" key="6">
    <source>
        <dbReference type="ARBA" id="ARBA00022833"/>
    </source>
</evidence>
<evidence type="ECO:0000313" key="11">
    <source>
        <dbReference type="Proteomes" id="UP001153076"/>
    </source>
</evidence>
<dbReference type="EMBL" id="JAKOGI010000319">
    <property type="protein sequence ID" value="KAJ8437038.1"/>
    <property type="molecule type" value="Genomic_DNA"/>
</dbReference>
<dbReference type="AlphaFoldDB" id="A0A9Q1QCB7"/>
<dbReference type="GO" id="GO:0004222">
    <property type="term" value="F:metalloendopeptidase activity"/>
    <property type="evidence" value="ECO:0007669"/>
    <property type="project" value="TreeGrafter"/>
</dbReference>
<reference evidence="10" key="1">
    <citation type="submission" date="2022-04" db="EMBL/GenBank/DDBJ databases">
        <title>Carnegiea gigantea Genome sequencing and assembly v2.</title>
        <authorList>
            <person name="Copetti D."/>
            <person name="Sanderson M.J."/>
            <person name="Burquez A."/>
            <person name="Wojciechowski M.F."/>
        </authorList>
    </citation>
    <scope>NUCLEOTIDE SEQUENCE</scope>
    <source>
        <strain evidence="10">SGP5-SGP5p</strain>
        <tissue evidence="10">Aerial part</tissue>
    </source>
</reference>
<dbReference type="FunFam" id="3.30.830.10:FF:000028">
    <property type="entry name" value="Insulin-degrading enzyme-like 1 peroxisomal"/>
    <property type="match status" value="1"/>
</dbReference>
<evidence type="ECO:0008006" key="12">
    <source>
        <dbReference type="Google" id="ProtNLM"/>
    </source>
</evidence>
<keyword evidence="3" id="KW-0645">Protease</keyword>
<proteinExistence type="inferred from homology"/>
<dbReference type="InterPro" id="IPR050626">
    <property type="entry name" value="Peptidase_M16"/>
</dbReference>
<name>A0A9Q1QCB7_9CARY</name>
<comment type="caution">
    <text evidence="10">The sequence shown here is derived from an EMBL/GenBank/DDBJ whole genome shotgun (WGS) entry which is preliminary data.</text>
</comment>
<keyword evidence="6" id="KW-0862">Zinc</keyword>
<evidence type="ECO:0000256" key="3">
    <source>
        <dbReference type="ARBA" id="ARBA00022670"/>
    </source>
</evidence>
<feature type="domain" description="Peptidase M16 middle/third" evidence="8">
    <location>
        <begin position="65"/>
        <end position="344"/>
    </location>
</feature>
<evidence type="ECO:0000259" key="9">
    <source>
        <dbReference type="Pfam" id="PF22456"/>
    </source>
</evidence>
<dbReference type="GO" id="GO:0043171">
    <property type="term" value="P:peptide catabolic process"/>
    <property type="evidence" value="ECO:0007669"/>
    <property type="project" value="TreeGrafter"/>
</dbReference>
<keyword evidence="11" id="KW-1185">Reference proteome</keyword>
<sequence>MLAGWATSLSAGETELSTEYSFFAVTIDLTDSGHAIQLFLVLKDICWFIYLIYLMKLAAISEIAFHYQDKIPPIDYVVDISSNMHLYPPRDWLVKSSLPSIYNPNIIQMILDELSPDRVRIFWESKKFEGHTDSKEPWYGTAYSLEKISGGVIQQWMSAAPNEHLHLPTANVFIPIDLSVKELNNQVAYPILLRTSSYSRLWYKPDTMFFIPKSYVKIDFNCPYAGNSPEEAVLTEIFARLLMDYLNEYAYYAQVAGLYYAISRTNCGFEVTVFGYNDKLRILLDTIVGKIVKFEVKPDRFAVIKETVIKEYQNYKCQQPCQQAMYYCSLILQDHLWAWTEQLEVLPSLEPNALSKFVSLMLSKSFLECYIAGNFEHREAESMIACIENALFKGDQPISRPLFPSEHLTNRVVKLGKGKSYCYAAKGLNPIDENSALVRYIQVHQDDALANVKLQLIALIGKQPAFYQLRSVEQLGYITVLTNRSDFGIHGVQFIIQSTAKGPKHIDQRVEAFLRKFESELHQLTEDEFKKSVHALIDMKLEKHKNLREESRFYWKEIADGTFKFDRKEAEVAALQKLTKQQLINFFDEFVKVGAAKRKTLSIRVYGCSHLLEYEADKTSTDQSPYIYVDDIFGFRRSQPLYGSFKGAGGHTKL</sequence>